<feature type="chain" id="PRO_5009284777" evidence="2">
    <location>
        <begin position="26"/>
        <end position="355"/>
    </location>
</feature>
<protein>
    <submittedName>
        <fullName evidence="3">Uncharacterized protein</fullName>
    </submittedName>
</protein>
<evidence type="ECO:0000313" key="3">
    <source>
        <dbReference type="EMBL" id="SEF58091.1"/>
    </source>
</evidence>
<proteinExistence type="predicted"/>
<dbReference type="Proteomes" id="UP000236728">
    <property type="component" value="Unassembled WGS sequence"/>
</dbReference>
<feature type="signal peptide" evidence="2">
    <location>
        <begin position="1"/>
        <end position="25"/>
    </location>
</feature>
<feature type="region of interest" description="Disordered" evidence="1">
    <location>
        <begin position="27"/>
        <end position="130"/>
    </location>
</feature>
<gene>
    <name evidence="3" type="ORF">SAMN05421819_0487</name>
</gene>
<feature type="compositionally biased region" description="Low complexity" evidence="1">
    <location>
        <begin position="331"/>
        <end position="349"/>
    </location>
</feature>
<organism evidence="3 4">
    <name type="scientific">Bryocella elongata</name>
    <dbReference type="NCBI Taxonomy" id="863522"/>
    <lineage>
        <taxon>Bacteria</taxon>
        <taxon>Pseudomonadati</taxon>
        <taxon>Acidobacteriota</taxon>
        <taxon>Terriglobia</taxon>
        <taxon>Terriglobales</taxon>
        <taxon>Acidobacteriaceae</taxon>
        <taxon>Bryocella</taxon>
    </lineage>
</organism>
<evidence type="ECO:0000256" key="1">
    <source>
        <dbReference type="SAM" id="MobiDB-lite"/>
    </source>
</evidence>
<name>A0A1H5T7L8_9BACT</name>
<evidence type="ECO:0000313" key="4">
    <source>
        <dbReference type="Proteomes" id="UP000236728"/>
    </source>
</evidence>
<dbReference type="RefSeq" id="WP_103931411.1">
    <property type="nucleotide sequence ID" value="NZ_FNVA01000001.1"/>
</dbReference>
<keyword evidence="2" id="KW-0732">Signal</keyword>
<accession>A0A1H5T7L8</accession>
<dbReference type="AlphaFoldDB" id="A0A1H5T7L8"/>
<feature type="region of interest" description="Disordered" evidence="1">
    <location>
        <begin position="331"/>
        <end position="355"/>
    </location>
</feature>
<dbReference type="EMBL" id="FNVA01000001">
    <property type="protein sequence ID" value="SEF58091.1"/>
    <property type="molecule type" value="Genomic_DNA"/>
</dbReference>
<reference evidence="3 4" key="1">
    <citation type="submission" date="2016-10" db="EMBL/GenBank/DDBJ databases">
        <authorList>
            <person name="de Groot N.N."/>
        </authorList>
    </citation>
    <scope>NUCLEOTIDE SEQUENCE [LARGE SCALE GENOMIC DNA]</scope>
    <source>
        <strain evidence="3 4">DSM 22489</strain>
    </source>
</reference>
<feature type="compositionally biased region" description="Basic and acidic residues" evidence="1">
    <location>
        <begin position="97"/>
        <end position="107"/>
    </location>
</feature>
<feature type="compositionally biased region" description="Low complexity" evidence="1">
    <location>
        <begin position="27"/>
        <end position="63"/>
    </location>
</feature>
<evidence type="ECO:0000256" key="2">
    <source>
        <dbReference type="SAM" id="SignalP"/>
    </source>
</evidence>
<sequence>MRRQNFGWGVGVVPLLAAWGMIAMAQGPASAPGASATPQVSTPAAVTPPTSAAPASTAQPSPQGDKPAAPEKKHKGKEPYTGPTEVIVLAPTPMLDDDGKQRLDPDGKPMFNPPVAQRRDKKGHPEFDEKGKPVFQTAADLGYDEKGHKIKEKKEKEPRKTPVSISRGTFTVDGVIGKAALNYDIADLKYLYFYVPGEGTVVVSNAPFAGAQEQKGAFNDASLKVNADGHEMELASEKRLLGKKPESAFVLVDRDFKLPSKFPVVGYGTLRKPPYAWPGAKLSEALKGPVQPPPIPEDLRPTLARQKCPAGQVPGPANAKGLTPCVAAPKAVTPAAAPATATPGANPVAAAPPPA</sequence>
<dbReference type="OrthoDB" id="118170at2"/>
<keyword evidence="4" id="KW-1185">Reference proteome</keyword>